<dbReference type="PROSITE" id="PS51352">
    <property type="entry name" value="THIOREDOXIN_2"/>
    <property type="match status" value="1"/>
</dbReference>
<dbReference type="Proteomes" id="UP000482155">
    <property type="component" value="Unassembled WGS sequence"/>
</dbReference>
<dbReference type="InterPro" id="IPR013766">
    <property type="entry name" value="Thioredoxin_domain"/>
</dbReference>
<dbReference type="RefSeq" id="WP_163968372.1">
    <property type="nucleotide sequence ID" value="NZ_JAAIVB010000079.1"/>
</dbReference>
<dbReference type="InterPro" id="IPR036249">
    <property type="entry name" value="Thioredoxin-like_sf"/>
</dbReference>
<dbReference type="Pfam" id="PF08534">
    <property type="entry name" value="Redoxin"/>
    <property type="match status" value="1"/>
</dbReference>
<dbReference type="InterPro" id="IPR013740">
    <property type="entry name" value="Redoxin"/>
</dbReference>
<dbReference type="GO" id="GO:0030313">
    <property type="term" value="C:cell envelope"/>
    <property type="evidence" value="ECO:0007669"/>
    <property type="project" value="UniProtKB-SubCell"/>
</dbReference>
<dbReference type="EMBL" id="JAAIVB010000079">
    <property type="protein sequence ID" value="NEX64445.1"/>
    <property type="molecule type" value="Genomic_DNA"/>
</dbReference>
<dbReference type="InterPro" id="IPR017937">
    <property type="entry name" value="Thioredoxin_CS"/>
</dbReference>
<protein>
    <submittedName>
        <fullName evidence="6">TlpA family protein disulfide reductase</fullName>
    </submittedName>
</protein>
<organism evidence="6 7">
    <name type="scientific">Noviherbaspirillum galbum</name>
    <dbReference type="NCBI Taxonomy" id="2709383"/>
    <lineage>
        <taxon>Bacteria</taxon>
        <taxon>Pseudomonadati</taxon>
        <taxon>Pseudomonadota</taxon>
        <taxon>Betaproteobacteria</taxon>
        <taxon>Burkholderiales</taxon>
        <taxon>Oxalobacteraceae</taxon>
        <taxon>Noviherbaspirillum</taxon>
    </lineage>
</organism>
<dbReference type="Gene3D" id="3.40.30.10">
    <property type="entry name" value="Glutaredoxin"/>
    <property type="match status" value="1"/>
</dbReference>
<dbReference type="AlphaFoldDB" id="A0A6B3SXU9"/>
<feature type="domain" description="Thioredoxin" evidence="5">
    <location>
        <begin position="35"/>
        <end position="174"/>
    </location>
</feature>
<evidence type="ECO:0000256" key="3">
    <source>
        <dbReference type="ARBA" id="ARBA00023157"/>
    </source>
</evidence>
<evidence type="ECO:0000313" key="6">
    <source>
        <dbReference type="EMBL" id="NEX64445.1"/>
    </source>
</evidence>
<accession>A0A6B3SXU9</accession>
<gene>
    <name evidence="6" type="ORF">G3574_25470</name>
</gene>
<dbReference type="PROSITE" id="PS00194">
    <property type="entry name" value="THIOREDOXIN_1"/>
    <property type="match status" value="1"/>
</dbReference>
<dbReference type="PANTHER" id="PTHR42852">
    <property type="entry name" value="THIOL:DISULFIDE INTERCHANGE PROTEIN DSBE"/>
    <property type="match status" value="1"/>
</dbReference>
<sequence>MNKKTIGLFIAVAALFAVIGVAVGNQRNQAQSAKPNAVERLYAQSLTDAGGTPQKLSQWKGKPLVVNFWATWCAPCVEEMPELSALQKELAGTQAQIIGIGIDSPSNIRDFAAKYQISYPLYIGGMEASELSRQLGNQAGGLPFTVLIREDGSIRKTFLGRLKMTELRAELARR</sequence>
<evidence type="ECO:0000256" key="1">
    <source>
        <dbReference type="ARBA" id="ARBA00004196"/>
    </source>
</evidence>
<dbReference type="GO" id="GO:0015036">
    <property type="term" value="F:disulfide oxidoreductase activity"/>
    <property type="evidence" value="ECO:0007669"/>
    <property type="project" value="UniProtKB-ARBA"/>
</dbReference>
<comment type="caution">
    <text evidence="6">The sequence shown here is derived from an EMBL/GenBank/DDBJ whole genome shotgun (WGS) entry which is preliminary data.</text>
</comment>
<dbReference type="PANTHER" id="PTHR42852:SF6">
    <property type="entry name" value="THIOL:DISULFIDE INTERCHANGE PROTEIN DSBE"/>
    <property type="match status" value="1"/>
</dbReference>
<proteinExistence type="predicted"/>
<keyword evidence="2" id="KW-0201">Cytochrome c-type biogenesis</keyword>
<name>A0A6B3SXU9_9BURK</name>
<dbReference type="SUPFAM" id="SSF52833">
    <property type="entry name" value="Thioredoxin-like"/>
    <property type="match status" value="1"/>
</dbReference>
<keyword evidence="7" id="KW-1185">Reference proteome</keyword>
<evidence type="ECO:0000313" key="7">
    <source>
        <dbReference type="Proteomes" id="UP000482155"/>
    </source>
</evidence>
<reference evidence="6 7" key="1">
    <citation type="submission" date="2020-02" db="EMBL/GenBank/DDBJ databases">
        <authorList>
            <person name="Kim M.K."/>
        </authorList>
    </citation>
    <scope>NUCLEOTIDE SEQUENCE [LARGE SCALE GENOMIC DNA]</scope>
    <source>
        <strain evidence="6 7">17J57-3</strain>
    </source>
</reference>
<dbReference type="InterPro" id="IPR050553">
    <property type="entry name" value="Thioredoxin_ResA/DsbE_sf"/>
</dbReference>
<evidence type="ECO:0000256" key="2">
    <source>
        <dbReference type="ARBA" id="ARBA00022748"/>
    </source>
</evidence>
<dbReference type="GO" id="GO:0017004">
    <property type="term" value="P:cytochrome complex assembly"/>
    <property type="evidence" value="ECO:0007669"/>
    <property type="project" value="UniProtKB-KW"/>
</dbReference>
<keyword evidence="4" id="KW-0676">Redox-active center</keyword>
<evidence type="ECO:0000256" key="4">
    <source>
        <dbReference type="ARBA" id="ARBA00023284"/>
    </source>
</evidence>
<comment type="subcellular location">
    <subcellularLocation>
        <location evidence="1">Cell envelope</location>
    </subcellularLocation>
</comment>
<keyword evidence="3" id="KW-1015">Disulfide bond</keyword>
<dbReference type="CDD" id="cd02966">
    <property type="entry name" value="TlpA_like_family"/>
    <property type="match status" value="1"/>
</dbReference>
<evidence type="ECO:0000259" key="5">
    <source>
        <dbReference type="PROSITE" id="PS51352"/>
    </source>
</evidence>